<evidence type="ECO:0000256" key="1">
    <source>
        <dbReference type="ARBA" id="ARBA00022679"/>
    </source>
</evidence>
<accession>A0A6A5Y1Y3</accession>
<evidence type="ECO:0000256" key="2">
    <source>
        <dbReference type="ARBA" id="ARBA00023315"/>
    </source>
</evidence>
<evidence type="ECO:0000256" key="3">
    <source>
        <dbReference type="SAM" id="MobiDB-lite"/>
    </source>
</evidence>
<reference evidence="5" key="1">
    <citation type="journal article" date="2020" name="Stud. Mycol.">
        <title>101 Dothideomycetes genomes: a test case for predicting lifestyles and emergence of pathogens.</title>
        <authorList>
            <person name="Haridas S."/>
            <person name="Albert R."/>
            <person name="Binder M."/>
            <person name="Bloem J."/>
            <person name="Labutti K."/>
            <person name="Salamov A."/>
            <person name="Andreopoulos B."/>
            <person name="Baker S."/>
            <person name="Barry K."/>
            <person name="Bills G."/>
            <person name="Bluhm B."/>
            <person name="Cannon C."/>
            <person name="Castanera R."/>
            <person name="Culley D."/>
            <person name="Daum C."/>
            <person name="Ezra D."/>
            <person name="Gonzalez J."/>
            <person name="Henrissat B."/>
            <person name="Kuo A."/>
            <person name="Liang C."/>
            <person name="Lipzen A."/>
            <person name="Lutzoni F."/>
            <person name="Magnuson J."/>
            <person name="Mondo S."/>
            <person name="Nolan M."/>
            <person name="Ohm R."/>
            <person name="Pangilinan J."/>
            <person name="Park H.-J."/>
            <person name="Ramirez L."/>
            <person name="Alfaro M."/>
            <person name="Sun H."/>
            <person name="Tritt A."/>
            <person name="Yoshinaga Y."/>
            <person name="Zwiers L.-H."/>
            <person name="Turgeon B."/>
            <person name="Goodwin S."/>
            <person name="Spatafora J."/>
            <person name="Crous P."/>
            <person name="Grigoriev I."/>
        </authorList>
    </citation>
    <scope>NUCLEOTIDE SEQUENCE</scope>
    <source>
        <strain evidence="5">CBS 175.79</strain>
    </source>
</reference>
<dbReference type="InterPro" id="IPR000182">
    <property type="entry name" value="GNAT_dom"/>
</dbReference>
<dbReference type="SUPFAM" id="SSF55729">
    <property type="entry name" value="Acyl-CoA N-acyltransferases (Nat)"/>
    <property type="match status" value="1"/>
</dbReference>
<protein>
    <submittedName>
        <fullName evidence="5">Acetyltransferase</fullName>
    </submittedName>
</protein>
<keyword evidence="2" id="KW-0012">Acyltransferase</keyword>
<name>A0A6A5Y1Y3_9PLEO</name>
<dbReference type="GO" id="GO:0005737">
    <property type="term" value="C:cytoplasm"/>
    <property type="evidence" value="ECO:0007669"/>
    <property type="project" value="TreeGrafter"/>
</dbReference>
<dbReference type="Gene3D" id="3.40.630.30">
    <property type="match status" value="1"/>
</dbReference>
<dbReference type="AlphaFoldDB" id="A0A6A5Y1Y3"/>
<dbReference type="GeneID" id="54289080"/>
<feature type="region of interest" description="Disordered" evidence="3">
    <location>
        <begin position="1"/>
        <end position="36"/>
    </location>
</feature>
<sequence>MPRDLESAKATLEAMPPLSKAKEQSNSPPADDPMPLYRVPTMLIEDRFKRMRDLNPYSLLLTQDDLDDCDWLEHAAFDPIEAATREKLDYRLHVAGSLCTGLFTSAYRTSPAPLGNLIRSRTFPSADSNASDRKRILLAHIIATKHPSPLVTDPSMAYPSDWRTNRHLNPPSGEGHHEDGETVCLHSLCVHPEFQNKGLARVLLVSWVQKMKDAGVAKRVALLCRERLVGWYQKAGFTRVGESRCQYGGGGWVDMVVEFGELGGGSDDNDF</sequence>
<organism evidence="5 6">
    <name type="scientific">Aaosphaeria arxii CBS 175.79</name>
    <dbReference type="NCBI Taxonomy" id="1450172"/>
    <lineage>
        <taxon>Eukaryota</taxon>
        <taxon>Fungi</taxon>
        <taxon>Dikarya</taxon>
        <taxon>Ascomycota</taxon>
        <taxon>Pezizomycotina</taxon>
        <taxon>Dothideomycetes</taxon>
        <taxon>Pleosporomycetidae</taxon>
        <taxon>Pleosporales</taxon>
        <taxon>Pleosporales incertae sedis</taxon>
        <taxon>Aaosphaeria</taxon>
    </lineage>
</organism>
<dbReference type="InterPro" id="IPR051635">
    <property type="entry name" value="SNAT-like"/>
</dbReference>
<dbReference type="PROSITE" id="PS51186">
    <property type="entry name" value="GNAT"/>
    <property type="match status" value="1"/>
</dbReference>
<dbReference type="Pfam" id="PF13673">
    <property type="entry name" value="Acetyltransf_10"/>
    <property type="match status" value="1"/>
</dbReference>
<dbReference type="GO" id="GO:0004059">
    <property type="term" value="F:aralkylamine N-acetyltransferase activity"/>
    <property type="evidence" value="ECO:0007669"/>
    <property type="project" value="TreeGrafter"/>
</dbReference>
<dbReference type="InterPro" id="IPR016181">
    <property type="entry name" value="Acyl_CoA_acyltransferase"/>
</dbReference>
<dbReference type="PANTHER" id="PTHR10908">
    <property type="entry name" value="SEROTONIN N-ACETYLTRANSFERASE"/>
    <property type="match status" value="1"/>
</dbReference>
<dbReference type="EMBL" id="ML978067">
    <property type="protein sequence ID" value="KAF2019246.1"/>
    <property type="molecule type" value="Genomic_DNA"/>
</dbReference>
<keyword evidence="6" id="KW-1185">Reference proteome</keyword>
<proteinExistence type="predicted"/>
<evidence type="ECO:0000313" key="5">
    <source>
        <dbReference type="EMBL" id="KAF2019246.1"/>
    </source>
</evidence>
<dbReference type="RefSeq" id="XP_033387585.1">
    <property type="nucleotide sequence ID" value="XM_033531683.1"/>
</dbReference>
<dbReference type="CDD" id="cd04301">
    <property type="entry name" value="NAT_SF"/>
    <property type="match status" value="1"/>
</dbReference>
<evidence type="ECO:0000313" key="6">
    <source>
        <dbReference type="Proteomes" id="UP000799778"/>
    </source>
</evidence>
<dbReference type="Proteomes" id="UP000799778">
    <property type="component" value="Unassembled WGS sequence"/>
</dbReference>
<feature type="domain" description="N-acetyltransferase" evidence="4">
    <location>
        <begin position="177"/>
        <end position="260"/>
    </location>
</feature>
<gene>
    <name evidence="5" type="ORF">BU24DRAFT_458943</name>
</gene>
<keyword evidence="1 5" id="KW-0808">Transferase</keyword>
<dbReference type="OrthoDB" id="30840at2759"/>
<dbReference type="PANTHER" id="PTHR10908:SF0">
    <property type="entry name" value="SEROTONIN N-ACETYLTRANSFERASE"/>
    <property type="match status" value="1"/>
</dbReference>
<evidence type="ECO:0000259" key="4">
    <source>
        <dbReference type="PROSITE" id="PS51186"/>
    </source>
</evidence>